<dbReference type="GO" id="GO:0070818">
    <property type="term" value="F:protoporphyrinogen oxidase activity"/>
    <property type="evidence" value="ECO:0007669"/>
    <property type="project" value="UniProtKB-UniRule"/>
</dbReference>
<dbReference type="Pfam" id="PF03653">
    <property type="entry name" value="UPF0093"/>
    <property type="match status" value="1"/>
</dbReference>
<keyword evidence="9 14" id="KW-1133">Transmembrane helix</keyword>
<dbReference type="PANTHER" id="PTHR40255:SF1">
    <property type="entry name" value="PROTOPORPHYRINOGEN IX OXIDASE"/>
    <property type="match status" value="1"/>
</dbReference>
<dbReference type="AlphaFoldDB" id="A0A2S5TA54"/>
<organism evidence="16 17">
    <name type="scientific">Solimonas fluminis</name>
    <dbReference type="NCBI Taxonomy" id="2086571"/>
    <lineage>
        <taxon>Bacteria</taxon>
        <taxon>Pseudomonadati</taxon>
        <taxon>Pseudomonadota</taxon>
        <taxon>Gammaproteobacteria</taxon>
        <taxon>Nevskiales</taxon>
        <taxon>Nevskiaceae</taxon>
        <taxon>Solimonas</taxon>
    </lineage>
</organism>
<reference evidence="16 17" key="1">
    <citation type="submission" date="2018-02" db="EMBL/GenBank/DDBJ databases">
        <title>Genome sequencing of Solimonas sp. HR-BB.</title>
        <authorList>
            <person name="Lee Y."/>
            <person name="Jeon C.O."/>
        </authorList>
    </citation>
    <scope>NUCLEOTIDE SEQUENCE [LARGE SCALE GENOMIC DNA]</scope>
    <source>
        <strain evidence="16 17">HR-BB</strain>
    </source>
</reference>
<dbReference type="GO" id="GO:0005886">
    <property type="term" value="C:plasma membrane"/>
    <property type="evidence" value="ECO:0007669"/>
    <property type="project" value="UniProtKB-SubCell"/>
</dbReference>
<evidence type="ECO:0000256" key="2">
    <source>
        <dbReference type="ARBA" id="ARBA00005073"/>
    </source>
</evidence>
<evidence type="ECO:0000256" key="7">
    <source>
        <dbReference type="ARBA" id="ARBA00022692"/>
    </source>
</evidence>
<feature type="transmembrane region" description="Helical" evidence="14">
    <location>
        <begin position="50"/>
        <end position="69"/>
    </location>
</feature>
<dbReference type="PIRSF" id="PIRSF004638">
    <property type="entry name" value="UCP004638"/>
    <property type="match status" value="1"/>
</dbReference>
<dbReference type="InterPro" id="IPR005265">
    <property type="entry name" value="HemJ-like"/>
</dbReference>
<evidence type="ECO:0000256" key="11">
    <source>
        <dbReference type="ARBA" id="ARBA00023004"/>
    </source>
</evidence>
<accession>A0A2S5TA54</accession>
<comment type="cofactor">
    <cofactor evidence="14 15">
        <name>heme b</name>
        <dbReference type="ChEBI" id="CHEBI:60344"/>
    </cofactor>
    <text evidence="14 15">Binds 1 heme b (iron(II)-protoporphyrin IX) group per subunit.</text>
</comment>
<keyword evidence="12 14" id="KW-0472">Membrane</keyword>
<dbReference type="GO" id="GO:0046872">
    <property type="term" value="F:metal ion binding"/>
    <property type="evidence" value="ECO:0007669"/>
    <property type="project" value="UniProtKB-UniRule"/>
</dbReference>
<dbReference type="OrthoDB" id="9800824at2"/>
<evidence type="ECO:0000313" key="17">
    <source>
        <dbReference type="Proteomes" id="UP000238220"/>
    </source>
</evidence>
<evidence type="ECO:0000256" key="4">
    <source>
        <dbReference type="ARBA" id="ARBA00017504"/>
    </source>
</evidence>
<feature type="binding site" description="axial binding residue" evidence="14">
    <location>
        <position position="8"/>
    </location>
    <ligand>
        <name>heme</name>
        <dbReference type="ChEBI" id="CHEBI:30413"/>
    </ligand>
    <ligandPart>
        <name>Fe</name>
        <dbReference type="ChEBI" id="CHEBI:18248"/>
    </ligandPart>
</feature>
<evidence type="ECO:0000256" key="3">
    <source>
        <dbReference type="ARBA" id="ARBA00006501"/>
    </source>
</evidence>
<keyword evidence="17" id="KW-1185">Reference proteome</keyword>
<protein>
    <recommendedName>
        <fullName evidence="4 14">Protoporphyrinogen IX oxidase</fullName>
        <shortName evidence="14">PPO</shortName>
        <ecNumber evidence="14 15">1.3.99.-</ecNumber>
    </recommendedName>
</protein>
<comment type="subcellular location">
    <subcellularLocation>
        <location evidence="1 14">Cell membrane</location>
        <topology evidence="1 14">Multi-pass membrane protein</topology>
    </subcellularLocation>
</comment>
<name>A0A2S5TA54_9GAMM</name>
<evidence type="ECO:0000256" key="15">
    <source>
        <dbReference type="PIRNR" id="PIRNR004638"/>
    </source>
</evidence>
<keyword evidence="7 14" id="KW-0812">Transmembrane</keyword>
<keyword evidence="8 14" id="KW-0479">Metal-binding</keyword>
<comment type="function">
    <text evidence="14 15">Catalyzes the oxidation of protoporphyrinogen IX to protoporphyrin IX.</text>
</comment>
<feature type="transmembrane region" description="Helical" evidence="14">
    <location>
        <begin position="6"/>
        <end position="29"/>
    </location>
</feature>
<gene>
    <name evidence="16" type="primary">hemJ</name>
    <name evidence="16" type="ORF">C3942_21550</name>
</gene>
<evidence type="ECO:0000256" key="14">
    <source>
        <dbReference type="HAMAP-Rule" id="MF_02239"/>
    </source>
</evidence>
<evidence type="ECO:0000256" key="8">
    <source>
        <dbReference type="ARBA" id="ARBA00022723"/>
    </source>
</evidence>
<dbReference type="NCBIfam" id="TIGR00701">
    <property type="entry name" value="protoporphyrinogen oxidase HemJ"/>
    <property type="match status" value="1"/>
</dbReference>
<evidence type="ECO:0000313" key="16">
    <source>
        <dbReference type="EMBL" id="PPE71826.1"/>
    </source>
</evidence>
<dbReference type="EMBL" id="PSNW01000021">
    <property type="protein sequence ID" value="PPE71826.1"/>
    <property type="molecule type" value="Genomic_DNA"/>
</dbReference>
<dbReference type="EC" id="1.3.99.-" evidence="14 15"/>
<evidence type="ECO:0000256" key="5">
    <source>
        <dbReference type="ARBA" id="ARBA00022475"/>
    </source>
</evidence>
<evidence type="ECO:0000256" key="6">
    <source>
        <dbReference type="ARBA" id="ARBA00022617"/>
    </source>
</evidence>
<evidence type="ECO:0000256" key="10">
    <source>
        <dbReference type="ARBA" id="ARBA00023002"/>
    </source>
</evidence>
<evidence type="ECO:0000256" key="9">
    <source>
        <dbReference type="ARBA" id="ARBA00022989"/>
    </source>
</evidence>
<keyword evidence="11 14" id="KW-0408">Iron</keyword>
<sequence length="140" mass="16281">MLWIKSFHIIFVVAWFAGLFYLPRLFVYHTEVKAADTEGYQRFCTMERRLMVMTTIGMIGTWVFGLWLLSQFPGYMKAGWLHAKLTLVLALSGYHGWLKTRVRAFAEQRNTRSAKFYRIMNELPALGLLAVVILVVVKPF</sequence>
<feature type="binding site" description="axial binding residue" evidence="14">
    <location>
        <position position="84"/>
    </location>
    <ligand>
        <name>heme</name>
        <dbReference type="ChEBI" id="CHEBI:30413"/>
    </ligand>
    <ligandPart>
        <name>Fe</name>
        <dbReference type="ChEBI" id="CHEBI:18248"/>
    </ligandPart>
</feature>
<dbReference type="UniPathway" id="UPA00251">
    <property type="reaction ID" value="UER00324"/>
</dbReference>
<dbReference type="HAMAP" id="MF_02239">
    <property type="entry name" value="HemJ"/>
    <property type="match status" value="1"/>
</dbReference>
<feature type="transmembrane region" description="Helical" evidence="14">
    <location>
        <begin position="81"/>
        <end position="98"/>
    </location>
</feature>
<comment type="pathway">
    <text evidence="2 14 15">Porphyrin-containing compound metabolism; protoporphyrin-IX biosynthesis; protoporphyrin-IX from protoporphyrinogen-IX: step 1/1.</text>
</comment>
<comment type="caution">
    <text evidence="16">The sequence shown here is derived from an EMBL/GenBank/DDBJ whole genome shotgun (WGS) entry which is preliminary data.</text>
</comment>
<evidence type="ECO:0000256" key="13">
    <source>
        <dbReference type="ARBA" id="ARBA00048390"/>
    </source>
</evidence>
<dbReference type="PANTHER" id="PTHR40255">
    <property type="entry name" value="UPF0093 MEMBRANE PROTEIN SLR1790"/>
    <property type="match status" value="1"/>
</dbReference>
<evidence type="ECO:0000256" key="1">
    <source>
        <dbReference type="ARBA" id="ARBA00004651"/>
    </source>
</evidence>
<dbReference type="Proteomes" id="UP000238220">
    <property type="component" value="Unassembled WGS sequence"/>
</dbReference>
<keyword evidence="10 14" id="KW-0560">Oxidoreductase</keyword>
<comment type="catalytic activity">
    <reaction evidence="13 14 15">
        <text>protoporphyrinogen IX + 3 A = protoporphyrin IX + 3 AH2</text>
        <dbReference type="Rhea" id="RHEA:62000"/>
        <dbReference type="ChEBI" id="CHEBI:13193"/>
        <dbReference type="ChEBI" id="CHEBI:17499"/>
        <dbReference type="ChEBI" id="CHEBI:57306"/>
        <dbReference type="ChEBI" id="CHEBI:57307"/>
    </reaction>
</comment>
<dbReference type="GO" id="GO:0006782">
    <property type="term" value="P:protoporphyrinogen IX biosynthetic process"/>
    <property type="evidence" value="ECO:0007669"/>
    <property type="project" value="UniProtKB-UniRule"/>
</dbReference>
<feature type="transmembrane region" description="Helical" evidence="14">
    <location>
        <begin position="119"/>
        <end position="137"/>
    </location>
</feature>
<evidence type="ECO:0000256" key="12">
    <source>
        <dbReference type="ARBA" id="ARBA00023136"/>
    </source>
</evidence>
<comment type="subunit">
    <text evidence="14">Homodimer.</text>
</comment>
<comment type="similarity">
    <text evidence="3 14 15">Belongs to the HemJ family.</text>
</comment>
<keyword evidence="5 14" id="KW-1003">Cell membrane</keyword>
<dbReference type="RefSeq" id="WP_104232436.1">
    <property type="nucleotide sequence ID" value="NZ_PSNW01000021.1"/>
</dbReference>
<proteinExistence type="inferred from homology"/>
<keyword evidence="6 14" id="KW-0349">Heme</keyword>